<dbReference type="CDD" id="cd18791">
    <property type="entry name" value="SF2_C_RHA"/>
    <property type="match status" value="1"/>
</dbReference>
<feature type="compositionally biased region" description="Basic and acidic residues" evidence="13">
    <location>
        <begin position="229"/>
        <end position="238"/>
    </location>
</feature>
<evidence type="ECO:0000313" key="16">
    <source>
        <dbReference type="EMBL" id="CDK28199.1"/>
    </source>
</evidence>
<evidence type="ECO:0000313" key="17">
    <source>
        <dbReference type="Proteomes" id="UP000019384"/>
    </source>
</evidence>
<evidence type="ECO:0000256" key="7">
    <source>
        <dbReference type="ARBA" id="ARBA00022840"/>
    </source>
</evidence>
<evidence type="ECO:0000256" key="8">
    <source>
        <dbReference type="ARBA" id="ARBA00023187"/>
    </source>
</evidence>
<comment type="subcellular location">
    <subcellularLocation>
        <location evidence="1">Nucleus</location>
    </subcellularLocation>
</comment>
<dbReference type="Gene3D" id="1.20.120.1080">
    <property type="match status" value="1"/>
</dbReference>
<dbReference type="SMART" id="SM00490">
    <property type="entry name" value="HELICc"/>
    <property type="match status" value="1"/>
</dbReference>
<dbReference type="InterPro" id="IPR011545">
    <property type="entry name" value="DEAD/DEAH_box_helicase_dom"/>
</dbReference>
<feature type="compositionally biased region" description="Basic and acidic residues" evidence="13">
    <location>
        <begin position="967"/>
        <end position="987"/>
    </location>
</feature>
<dbReference type="SUPFAM" id="SSF52540">
    <property type="entry name" value="P-loop containing nucleoside triphosphate hydrolases"/>
    <property type="match status" value="1"/>
</dbReference>
<keyword evidence="4" id="KW-0547">Nucleotide-binding</keyword>
<keyword evidence="3" id="KW-0507">mRNA processing</keyword>
<evidence type="ECO:0000259" key="15">
    <source>
        <dbReference type="PROSITE" id="PS51194"/>
    </source>
</evidence>
<feature type="compositionally biased region" description="Basic residues" evidence="13">
    <location>
        <begin position="988"/>
        <end position="997"/>
    </location>
</feature>
<comment type="similarity">
    <text evidence="10">Belongs to the DEAD box helicase family. DEAH subfamily. PRP16 sub-subfamily.</text>
</comment>
<dbReference type="InterPro" id="IPR007502">
    <property type="entry name" value="Helicase-assoc_dom"/>
</dbReference>
<dbReference type="GO" id="GO:0003723">
    <property type="term" value="F:RNA binding"/>
    <property type="evidence" value="ECO:0007669"/>
    <property type="project" value="TreeGrafter"/>
</dbReference>
<dbReference type="InterPro" id="IPR001650">
    <property type="entry name" value="Helicase_C-like"/>
</dbReference>
<evidence type="ECO:0000256" key="1">
    <source>
        <dbReference type="ARBA" id="ARBA00004123"/>
    </source>
</evidence>
<dbReference type="InterPro" id="IPR048333">
    <property type="entry name" value="HA2_WH"/>
</dbReference>
<dbReference type="Pfam" id="PF07717">
    <property type="entry name" value="OB_NTP_bind"/>
    <property type="match status" value="1"/>
</dbReference>
<dbReference type="PANTHER" id="PTHR18934">
    <property type="entry name" value="ATP-DEPENDENT RNA HELICASE"/>
    <property type="match status" value="1"/>
</dbReference>
<dbReference type="Pfam" id="PF21010">
    <property type="entry name" value="HA2_C"/>
    <property type="match status" value="1"/>
</dbReference>
<dbReference type="EMBL" id="HG793129">
    <property type="protein sequence ID" value="CDK28199.1"/>
    <property type="molecule type" value="Genomic_DNA"/>
</dbReference>
<evidence type="ECO:0000256" key="11">
    <source>
        <dbReference type="ARBA" id="ARBA00047984"/>
    </source>
</evidence>
<dbReference type="GO" id="GO:0034458">
    <property type="term" value="F:3'-5' RNA helicase activity"/>
    <property type="evidence" value="ECO:0007669"/>
    <property type="project" value="TreeGrafter"/>
</dbReference>
<evidence type="ECO:0000256" key="10">
    <source>
        <dbReference type="ARBA" id="ARBA00038040"/>
    </source>
</evidence>
<dbReference type="SMART" id="SM00487">
    <property type="entry name" value="DEXDc"/>
    <property type="match status" value="1"/>
</dbReference>
<evidence type="ECO:0000256" key="3">
    <source>
        <dbReference type="ARBA" id="ARBA00022664"/>
    </source>
</evidence>
<reference evidence="16" key="1">
    <citation type="submission" date="2013-12" db="EMBL/GenBank/DDBJ databases">
        <authorList>
            <person name="Genoscope - CEA"/>
        </authorList>
    </citation>
    <scope>NUCLEOTIDE SEQUENCE</scope>
    <source>
        <strain evidence="16">CBS 1993</strain>
    </source>
</reference>
<evidence type="ECO:0000256" key="13">
    <source>
        <dbReference type="SAM" id="MobiDB-lite"/>
    </source>
</evidence>
<dbReference type="Gene3D" id="3.40.50.300">
    <property type="entry name" value="P-loop containing nucleotide triphosphate hydrolases"/>
    <property type="match status" value="2"/>
</dbReference>
<keyword evidence="8" id="KW-0508">mRNA splicing</keyword>
<dbReference type="PROSITE" id="PS51194">
    <property type="entry name" value="HELICASE_CTER"/>
    <property type="match status" value="1"/>
</dbReference>
<dbReference type="GO" id="GO:0071007">
    <property type="term" value="C:U2-type catalytic step 2 spliceosome"/>
    <property type="evidence" value="ECO:0007669"/>
    <property type="project" value="EnsemblFungi"/>
</dbReference>
<keyword evidence="7" id="KW-0067">ATP-binding</keyword>
<protein>
    <recommendedName>
        <fullName evidence="12">Pre-mRNA-splicing factor ATP-dependent RNA helicase PRP16</fullName>
        <ecNumber evidence="2">3.6.4.13</ecNumber>
    </recommendedName>
</protein>
<feature type="region of interest" description="Disordered" evidence="13">
    <location>
        <begin position="967"/>
        <end position="997"/>
    </location>
</feature>
<dbReference type="EC" id="3.6.4.13" evidence="2"/>
<sequence length="997" mass="113776">MSSNSSKRKVVALGLFEDEEDLIAAKIEPKPVVFKKIKKETAAQLKQEYDDEHDVKVKKESMTSVKREQSEPEGIQFIPQVKKESKLSQLAKREKLEMESEKLIDQTPISDIEDDIQVDRDWYNADELGHGFDDPYPFGGDFEQDEQREAQLKTQERKRQSTRSIRNKEAETKWFQNRIQASGIKGQHRSEVDLFVDDEDEEALGAKIMTHRLVPPFLKDSVILTKQKENVDPIRDPTGDLATSARKGSELVNERRHQREREKQAKEAVNASGTTLDSITTKTLDQEASRKPHESSHGETELESEPTLEDIKAQRKTLPAYQVRDEVLKVIGENQVTIVIGETGSGKTTQLTQFLYESGYQTTGMIGCTQPRRVAAMSVAKRVSEEMGVRLGDAVGFTIRFEDKTSSKTKIKYMTDGILLREFLIDPDLDKYSCIIMDEAHERSLNTDILLGLFKSILTRRRDLKLIVTSATMNADRFSRFFGGAPQFTIPGRTFPVETYYSMAPSSDYVDAAVRQVLRIHTRNDPGDILVFMTGQEDIEATCDEIEFRLKKLGEENVTPLQILPIYSSLPADLQAKIFQKSPVRKCIVATNIAETSLTVDGVMFVIDTGLSKLKVFNSKLGMDTLQITPISMAQANQRSGRAGRTGPGIAYRLFTESSARNEMYVQPIPEIQRSNLANTLLLLKSLNVKDLLKFPFLDSPPEDIVNSSLYDLWAIGALDNFGNLTKLGAKMCNFPMEPSLSKLLIMSSQYGCSKEIVIIVSMLSVPNVFYRPRERQQQSDQARERFFVPESDHLTMLNVYEQWIANKSSEKWCQKHYLHHKSLRRARDIKSQLEAIMERQDLVMTSSGTDWDIIRKCICSCFYPNASKVKSYGEYVGLRSGFPMSLHPTSALYGLGDQPTYVVYHELIMTGKEYMNIVSSVDPDWLCEFGPMFYSFRDERVTSRENQRNKELAFERHIEEQKRHLLPDEKMTRKDDKKKAETDLQKLKNRRKRIGF</sequence>
<dbReference type="GO" id="GO:0000386">
    <property type="term" value="F:second spliceosomal transesterification activity"/>
    <property type="evidence" value="ECO:0007669"/>
    <property type="project" value="EnsemblFungi"/>
</dbReference>
<feature type="region of interest" description="Disordered" evidence="13">
    <location>
        <begin position="229"/>
        <end position="308"/>
    </location>
</feature>
<dbReference type="GO" id="GO:0016787">
    <property type="term" value="F:hydrolase activity"/>
    <property type="evidence" value="ECO:0007669"/>
    <property type="project" value="UniProtKB-KW"/>
</dbReference>
<dbReference type="Proteomes" id="UP000019384">
    <property type="component" value="Unassembled WGS sequence"/>
</dbReference>
<dbReference type="FunFam" id="1.20.120.1080:FF:000018">
    <property type="entry name" value="Pre-mRNA-splicing factor ATP-dependent RNA helicase prp16"/>
    <property type="match status" value="1"/>
</dbReference>
<gene>
    <name evidence="16" type="ORF">KUCA_T00004181001</name>
</gene>
<dbReference type="STRING" id="1382522.W6MNG0"/>
<dbReference type="PANTHER" id="PTHR18934:SF91">
    <property type="entry name" value="PRE-MRNA-SPLICING FACTOR ATP-DEPENDENT RNA HELICASE PRP16"/>
    <property type="match status" value="1"/>
</dbReference>
<evidence type="ECO:0000256" key="5">
    <source>
        <dbReference type="ARBA" id="ARBA00022801"/>
    </source>
</evidence>
<dbReference type="AlphaFoldDB" id="W6MNG0"/>
<dbReference type="SMART" id="SM00847">
    <property type="entry name" value="HA2"/>
    <property type="match status" value="1"/>
</dbReference>
<dbReference type="PROSITE" id="PS51192">
    <property type="entry name" value="HELICASE_ATP_BIND_1"/>
    <property type="match status" value="1"/>
</dbReference>
<dbReference type="FunFam" id="3.40.50.300:FF:000007">
    <property type="entry name" value="Pre-mRNA-splicing factor ATP-dependent RNA helicase"/>
    <property type="match status" value="1"/>
</dbReference>
<evidence type="ECO:0000256" key="6">
    <source>
        <dbReference type="ARBA" id="ARBA00022806"/>
    </source>
</evidence>
<evidence type="ECO:0000256" key="9">
    <source>
        <dbReference type="ARBA" id="ARBA00023242"/>
    </source>
</evidence>
<comment type="catalytic activity">
    <reaction evidence="11">
        <text>ATP + H2O = ADP + phosphate + H(+)</text>
        <dbReference type="Rhea" id="RHEA:13065"/>
        <dbReference type="ChEBI" id="CHEBI:15377"/>
        <dbReference type="ChEBI" id="CHEBI:15378"/>
        <dbReference type="ChEBI" id="CHEBI:30616"/>
        <dbReference type="ChEBI" id="CHEBI:43474"/>
        <dbReference type="ChEBI" id="CHEBI:456216"/>
        <dbReference type="EC" id="3.6.4.13"/>
    </reaction>
</comment>
<evidence type="ECO:0000256" key="12">
    <source>
        <dbReference type="ARBA" id="ARBA00070009"/>
    </source>
</evidence>
<organism evidence="16 17">
    <name type="scientific">Kuraishia capsulata CBS 1993</name>
    <dbReference type="NCBI Taxonomy" id="1382522"/>
    <lineage>
        <taxon>Eukaryota</taxon>
        <taxon>Fungi</taxon>
        <taxon>Dikarya</taxon>
        <taxon>Ascomycota</taxon>
        <taxon>Saccharomycotina</taxon>
        <taxon>Pichiomycetes</taxon>
        <taxon>Pichiales</taxon>
        <taxon>Pichiaceae</taxon>
        <taxon>Kuraishia</taxon>
    </lineage>
</organism>
<feature type="domain" description="Helicase ATP-binding" evidence="14">
    <location>
        <begin position="328"/>
        <end position="491"/>
    </location>
</feature>
<dbReference type="PROSITE" id="PS00690">
    <property type="entry name" value="DEAH_ATP_HELICASE"/>
    <property type="match status" value="1"/>
</dbReference>
<dbReference type="RefSeq" id="XP_022460189.1">
    <property type="nucleotide sequence ID" value="XM_022600888.1"/>
</dbReference>
<feature type="compositionally biased region" description="Basic and acidic residues" evidence="13">
    <location>
        <begin position="284"/>
        <end position="300"/>
    </location>
</feature>
<feature type="compositionally biased region" description="Polar residues" evidence="13">
    <location>
        <begin position="271"/>
        <end position="283"/>
    </location>
</feature>
<proteinExistence type="inferred from homology"/>
<dbReference type="FunFam" id="3.40.50.300:FF:000615">
    <property type="entry name" value="pre-mRNA-splicing factor ATP-dependent RNA helicase DEAH7"/>
    <property type="match status" value="1"/>
</dbReference>
<dbReference type="Pfam" id="PF00271">
    <property type="entry name" value="Helicase_C"/>
    <property type="match status" value="1"/>
</dbReference>
<dbReference type="Pfam" id="PF04408">
    <property type="entry name" value="WHD_HA2"/>
    <property type="match status" value="1"/>
</dbReference>
<dbReference type="InterPro" id="IPR014001">
    <property type="entry name" value="Helicase_ATP-bd"/>
</dbReference>
<dbReference type="InterPro" id="IPR011709">
    <property type="entry name" value="DEAD-box_helicase_OB_fold"/>
</dbReference>
<reference evidence="16" key="2">
    <citation type="submission" date="2014-02" db="EMBL/GenBank/DDBJ databases">
        <title>Complete DNA sequence of /Kuraishia capsulata/ illustrates novel genomic features among budding yeasts (/Saccharomycotina/).</title>
        <authorList>
            <person name="Morales L."/>
            <person name="Noel B."/>
            <person name="Porcel B."/>
            <person name="Marcet-Houben M."/>
            <person name="Hullo M-F."/>
            <person name="Sacerdot C."/>
            <person name="Tekaia F."/>
            <person name="Leh-Louis V."/>
            <person name="Despons L."/>
            <person name="Khanna V."/>
            <person name="Aury J-M."/>
            <person name="Barbe V."/>
            <person name="Couloux A."/>
            <person name="Labadie K."/>
            <person name="Pelletier E."/>
            <person name="Souciet J-L."/>
            <person name="Boekhout T."/>
            <person name="Gabaldon T."/>
            <person name="Wincker P."/>
            <person name="Dujon B."/>
        </authorList>
    </citation>
    <scope>NUCLEOTIDE SEQUENCE</scope>
    <source>
        <strain evidence="16">CBS 1993</strain>
    </source>
</reference>
<keyword evidence="17" id="KW-1185">Reference proteome</keyword>
<dbReference type="Pfam" id="PF00270">
    <property type="entry name" value="DEAD"/>
    <property type="match status" value="1"/>
</dbReference>
<feature type="region of interest" description="Disordered" evidence="13">
    <location>
        <begin position="133"/>
        <end position="169"/>
    </location>
</feature>
<dbReference type="OrthoDB" id="10253254at2759"/>
<keyword evidence="6" id="KW-0347">Helicase</keyword>
<dbReference type="InterPro" id="IPR002464">
    <property type="entry name" value="DNA/RNA_helicase_DEAH_CS"/>
</dbReference>
<evidence type="ECO:0000256" key="2">
    <source>
        <dbReference type="ARBA" id="ARBA00012552"/>
    </source>
</evidence>
<dbReference type="GO" id="GO:0000350">
    <property type="term" value="P:generation of catalytic spliceosome for second transesterification step"/>
    <property type="evidence" value="ECO:0007669"/>
    <property type="project" value="EnsemblFungi"/>
</dbReference>
<evidence type="ECO:0000259" key="14">
    <source>
        <dbReference type="PROSITE" id="PS51192"/>
    </source>
</evidence>
<dbReference type="GeneID" id="34521577"/>
<name>W6MNG0_9ASCO</name>
<evidence type="ECO:0000256" key="4">
    <source>
        <dbReference type="ARBA" id="ARBA00022741"/>
    </source>
</evidence>
<dbReference type="InterPro" id="IPR027417">
    <property type="entry name" value="P-loop_NTPase"/>
</dbReference>
<keyword evidence="5" id="KW-0378">Hydrolase</keyword>
<accession>W6MNG0</accession>
<dbReference type="GO" id="GO:0005524">
    <property type="term" value="F:ATP binding"/>
    <property type="evidence" value="ECO:0007669"/>
    <property type="project" value="UniProtKB-KW"/>
</dbReference>
<dbReference type="GO" id="GO:0040031">
    <property type="term" value="P:snRNA modification"/>
    <property type="evidence" value="ECO:0007669"/>
    <property type="project" value="EnsemblFungi"/>
</dbReference>
<feature type="compositionally biased region" description="Basic and acidic residues" evidence="13">
    <location>
        <begin position="145"/>
        <end position="159"/>
    </location>
</feature>
<feature type="domain" description="Helicase C-terminal" evidence="15">
    <location>
        <begin position="513"/>
        <end position="688"/>
    </location>
</feature>
<keyword evidence="9" id="KW-0539">Nucleus</keyword>
<dbReference type="GO" id="GO:0000378">
    <property type="term" value="P:RNA exon ligation"/>
    <property type="evidence" value="ECO:0007669"/>
    <property type="project" value="EnsemblFungi"/>
</dbReference>
<dbReference type="HOGENOM" id="CLU_001832_6_3_1"/>
<feature type="compositionally biased region" description="Basic and acidic residues" evidence="13">
    <location>
        <begin position="247"/>
        <end position="266"/>
    </location>
</feature>